<dbReference type="Proteomes" id="UP000762676">
    <property type="component" value="Unassembled WGS sequence"/>
</dbReference>
<dbReference type="AlphaFoldDB" id="A0AAV4J6V7"/>
<sequence length="124" mass="14169">MCIGKIIIKYCKKATLNEAREEDTTPVTQVLNREEVYRELITRGYEYGHYFQGVYRSGVEGMDCDIEWDGRWISYLDAVLQMVLLGNPDDHQVLPVLLEIVNIDPTVHPAAPPEDTDVQSKEKA</sequence>
<keyword evidence="2" id="KW-1185">Reference proteome</keyword>
<dbReference type="EMBL" id="BMAT01013665">
    <property type="protein sequence ID" value="GFS17739.1"/>
    <property type="molecule type" value="Genomic_DNA"/>
</dbReference>
<protein>
    <submittedName>
        <fullName evidence="1">Fatty acid synthase</fullName>
    </submittedName>
</protein>
<accession>A0AAV4J6V7</accession>
<proteinExistence type="predicted"/>
<organism evidence="1 2">
    <name type="scientific">Elysia marginata</name>
    <dbReference type="NCBI Taxonomy" id="1093978"/>
    <lineage>
        <taxon>Eukaryota</taxon>
        <taxon>Metazoa</taxon>
        <taxon>Spiralia</taxon>
        <taxon>Lophotrochozoa</taxon>
        <taxon>Mollusca</taxon>
        <taxon>Gastropoda</taxon>
        <taxon>Heterobranchia</taxon>
        <taxon>Euthyneura</taxon>
        <taxon>Panpulmonata</taxon>
        <taxon>Sacoglossa</taxon>
        <taxon>Placobranchoidea</taxon>
        <taxon>Plakobranchidae</taxon>
        <taxon>Elysia</taxon>
    </lineage>
</organism>
<dbReference type="InterPro" id="IPR042104">
    <property type="entry name" value="PKS_dehydratase_sf"/>
</dbReference>
<evidence type="ECO:0000313" key="1">
    <source>
        <dbReference type="EMBL" id="GFS17739.1"/>
    </source>
</evidence>
<evidence type="ECO:0000313" key="2">
    <source>
        <dbReference type="Proteomes" id="UP000762676"/>
    </source>
</evidence>
<dbReference type="Gene3D" id="3.10.129.110">
    <property type="entry name" value="Polyketide synthase dehydratase"/>
    <property type="match status" value="1"/>
</dbReference>
<reference evidence="1 2" key="1">
    <citation type="journal article" date="2021" name="Elife">
        <title>Chloroplast acquisition without the gene transfer in kleptoplastic sea slugs, Plakobranchus ocellatus.</title>
        <authorList>
            <person name="Maeda T."/>
            <person name="Takahashi S."/>
            <person name="Yoshida T."/>
            <person name="Shimamura S."/>
            <person name="Takaki Y."/>
            <person name="Nagai Y."/>
            <person name="Toyoda A."/>
            <person name="Suzuki Y."/>
            <person name="Arimoto A."/>
            <person name="Ishii H."/>
            <person name="Satoh N."/>
            <person name="Nishiyama T."/>
            <person name="Hasebe M."/>
            <person name="Maruyama T."/>
            <person name="Minagawa J."/>
            <person name="Obokata J."/>
            <person name="Shigenobu S."/>
        </authorList>
    </citation>
    <scope>NUCLEOTIDE SEQUENCE [LARGE SCALE GENOMIC DNA]</scope>
</reference>
<name>A0AAV4J6V7_9GAST</name>
<gene>
    <name evidence="1" type="ORF">ElyMa_006829600</name>
</gene>
<comment type="caution">
    <text evidence="1">The sequence shown here is derived from an EMBL/GenBank/DDBJ whole genome shotgun (WGS) entry which is preliminary data.</text>
</comment>